<dbReference type="Gene3D" id="3.40.50.1820">
    <property type="entry name" value="alpha/beta hydrolase"/>
    <property type="match status" value="1"/>
</dbReference>
<dbReference type="OrthoDB" id="9974421at2759"/>
<evidence type="ECO:0000256" key="12">
    <source>
        <dbReference type="SAM" id="MobiDB-lite"/>
    </source>
</evidence>
<keyword evidence="9" id="KW-0472">Membrane</keyword>
<dbReference type="PANTHER" id="PTHR11005">
    <property type="entry name" value="LYSOSOMAL ACID LIPASE-RELATED"/>
    <property type="match status" value="1"/>
</dbReference>
<dbReference type="FunFam" id="3.40.50.1820:FF:000095">
    <property type="entry name" value="Triglyceride lipase-cholesterol esterase"/>
    <property type="match status" value="1"/>
</dbReference>
<feature type="region of interest" description="Disordered" evidence="12">
    <location>
        <begin position="24"/>
        <end position="52"/>
    </location>
</feature>
<evidence type="ECO:0000256" key="4">
    <source>
        <dbReference type="ARBA" id="ARBA00022729"/>
    </source>
</evidence>
<dbReference type="STRING" id="1555241.A0A4P9X835"/>
<keyword evidence="15" id="KW-1185">Reference proteome</keyword>
<evidence type="ECO:0000256" key="9">
    <source>
        <dbReference type="ARBA" id="ARBA00023136"/>
    </source>
</evidence>
<evidence type="ECO:0000256" key="8">
    <source>
        <dbReference type="ARBA" id="ARBA00023098"/>
    </source>
</evidence>
<evidence type="ECO:0000259" key="13">
    <source>
        <dbReference type="Pfam" id="PF00561"/>
    </source>
</evidence>
<evidence type="ECO:0000256" key="5">
    <source>
        <dbReference type="ARBA" id="ARBA00022801"/>
    </source>
</evidence>
<dbReference type="EMBL" id="ML014172">
    <property type="protein sequence ID" value="RKP01434.1"/>
    <property type="molecule type" value="Genomic_DNA"/>
</dbReference>
<evidence type="ECO:0000256" key="1">
    <source>
        <dbReference type="ARBA" id="ARBA00004167"/>
    </source>
</evidence>
<keyword evidence="5" id="KW-0378">Hydrolase</keyword>
<proteinExistence type="inferred from homology"/>
<dbReference type="Proteomes" id="UP000274922">
    <property type="component" value="Unassembled WGS sequence"/>
</dbReference>
<feature type="active site" description="Charge relay system" evidence="11">
    <location>
        <position position="314"/>
    </location>
</feature>
<evidence type="ECO:0000256" key="6">
    <source>
        <dbReference type="ARBA" id="ARBA00022963"/>
    </source>
</evidence>
<evidence type="ECO:0000313" key="15">
    <source>
        <dbReference type="Proteomes" id="UP000274922"/>
    </source>
</evidence>
<dbReference type="InterPro" id="IPR025483">
    <property type="entry name" value="Lipase_euk"/>
</dbReference>
<dbReference type="InterPro" id="IPR029058">
    <property type="entry name" value="AB_hydrolase_fold"/>
</dbReference>
<evidence type="ECO:0000256" key="7">
    <source>
        <dbReference type="ARBA" id="ARBA00022989"/>
    </source>
</evidence>
<evidence type="ECO:0000313" key="14">
    <source>
        <dbReference type="EMBL" id="RKP01434.1"/>
    </source>
</evidence>
<keyword evidence="4" id="KW-0732">Signal</keyword>
<dbReference type="InterPro" id="IPR000073">
    <property type="entry name" value="AB_hydrolase_1"/>
</dbReference>
<dbReference type="GO" id="GO:0016020">
    <property type="term" value="C:membrane"/>
    <property type="evidence" value="ECO:0007669"/>
    <property type="project" value="UniProtKB-SubCell"/>
</dbReference>
<name>A0A4P9X835_9FUNG</name>
<dbReference type="SUPFAM" id="SSF53474">
    <property type="entry name" value="alpha/beta-Hydrolases"/>
    <property type="match status" value="1"/>
</dbReference>
<evidence type="ECO:0000256" key="3">
    <source>
        <dbReference type="ARBA" id="ARBA00022692"/>
    </source>
</evidence>
<feature type="non-terminal residue" evidence="14">
    <location>
        <position position="370"/>
    </location>
</feature>
<dbReference type="GO" id="GO:0016788">
    <property type="term" value="F:hydrolase activity, acting on ester bonds"/>
    <property type="evidence" value="ECO:0007669"/>
    <property type="project" value="InterPro"/>
</dbReference>
<reference evidence="15" key="1">
    <citation type="journal article" date="2018" name="Nat. Microbiol.">
        <title>Leveraging single-cell genomics to expand the fungal tree of life.</title>
        <authorList>
            <person name="Ahrendt S.R."/>
            <person name="Quandt C.A."/>
            <person name="Ciobanu D."/>
            <person name="Clum A."/>
            <person name="Salamov A."/>
            <person name="Andreopoulos B."/>
            <person name="Cheng J.F."/>
            <person name="Woyke T."/>
            <person name="Pelin A."/>
            <person name="Henrissat B."/>
            <person name="Reynolds N.K."/>
            <person name="Benny G.L."/>
            <person name="Smith M.E."/>
            <person name="James T.Y."/>
            <person name="Grigoriev I.V."/>
        </authorList>
    </citation>
    <scope>NUCLEOTIDE SEQUENCE [LARGE SCALE GENOMIC DNA]</scope>
    <source>
        <strain evidence="15">ATCC 52028</strain>
    </source>
</reference>
<feature type="active site" description="Nucleophile" evidence="11">
    <location>
        <position position="151"/>
    </location>
</feature>
<dbReference type="PIRSF" id="PIRSF000862">
    <property type="entry name" value="Steryl_ester_lip"/>
    <property type="match status" value="1"/>
</dbReference>
<evidence type="ECO:0000256" key="2">
    <source>
        <dbReference type="ARBA" id="ARBA00010701"/>
    </source>
</evidence>
<keyword evidence="8" id="KW-0443">Lipid metabolism</keyword>
<evidence type="ECO:0000256" key="11">
    <source>
        <dbReference type="PIRSR" id="PIRSR000862-1"/>
    </source>
</evidence>
<dbReference type="AlphaFoldDB" id="A0A4P9X835"/>
<sequence>PIETHYVTTPDGYILALHRIPGSRGERRAPASRVSLRQSAASRQRQHDSAQRKQRPAVLLWHGFLMCSEVWVCTPDTNLSLAFTLADAGYDVWMGNTRGNKYSCKHISLKPNQDAFWDFSMDHLVLHDLPASVDYVLKTAGAPSLSYVGFSQGTAQGFAALSLSRELNQKINLFIALAPVARPHGLENKTVQSLVNASHELIYLLFGRRVILSTALFWRRVLTPLTHAWVIDLATWFLFHWRSEWIPHKNVVYRHLYSYTSVKVVVHWFQIIRRHTFQMYDEDPSLFTNEGHLIPRFPMDSVTVPTALFYGGKDTLPDMGYILSNSPAPVFCLQIREYEHLHFLWARGLDKIVYPGILGLLATYSECWRD</sequence>
<feature type="domain" description="AB hydrolase-1" evidence="13">
    <location>
        <begin position="56"/>
        <end position="345"/>
    </location>
</feature>
<keyword evidence="6" id="KW-0442">Lipid degradation</keyword>
<evidence type="ECO:0000256" key="10">
    <source>
        <dbReference type="ARBA" id="ARBA00023180"/>
    </source>
</evidence>
<accession>A0A4P9X835</accession>
<organism evidence="14 15">
    <name type="scientific">Caulochytrium protostelioides</name>
    <dbReference type="NCBI Taxonomy" id="1555241"/>
    <lineage>
        <taxon>Eukaryota</taxon>
        <taxon>Fungi</taxon>
        <taxon>Fungi incertae sedis</taxon>
        <taxon>Chytridiomycota</taxon>
        <taxon>Chytridiomycota incertae sedis</taxon>
        <taxon>Chytridiomycetes</taxon>
        <taxon>Caulochytriales</taxon>
        <taxon>Caulochytriaceae</taxon>
        <taxon>Caulochytrium</taxon>
    </lineage>
</organism>
<comment type="similarity">
    <text evidence="2">Belongs to the AB hydrolase superfamily. Lipase family.</text>
</comment>
<dbReference type="GO" id="GO:0016042">
    <property type="term" value="P:lipid catabolic process"/>
    <property type="evidence" value="ECO:0007669"/>
    <property type="project" value="UniProtKB-KW"/>
</dbReference>
<keyword evidence="7" id="KW-1133">Transmembrane helix</keyword>
<gene>
    <name evidence="14" type="ORF">CXG81DRAFT_1923</name>
</gene>
<feature type="active site" description="Charge relay system" evidence="11">
    <location>
        <position position="340"/>
    </location>
</feature>
<keyword evidence="3" id="KW-0812">Transmembrane</keyword>
<feature type="non-terminal residue" evidence="14">
    <location>
        <position position="1"/>
    </location>
</feature>
<dbReference type="Pfam" id="PF00561">
    <property type="entry name" value="Abhydrolase_1"/>
    <property type="match status" value="1"/>
</dbReference>
<protein>
    <recommendedName>
        <fullName evidence="13">AB hydrolase-1 domain-containing protein</fullName>
    </recommendedName>
</protein>
<keyword evidence="10" id="KW-0325">Glycoprotein</keyword>
<comment type="subcellular location">
    <subcellularLocation>
        <location evidence="1">Membrane</location>
        <topology evidence="1">Single-pass membrane protein</topology>
    </subcellularLocation>
</comment>